<dbReference type="Pfam" id="PF04678">
    <property type="entry name" value="MCU"/>
    <property type="match status" value="1"/>
</dbReference>
<evidence type="ECO:0000259" key="1">
    <source>
        <dbReference type="Pfam" id="PF04678"/>
    </source>
</evidence>
<dbReference type="InterPro" id="IPR006769">
    <property type="entry name" value="MCU_C"/>
</dbReference>
<keyword evidence="3" id="KW-1185">Reference proteome</keyword>
<dbReference type="EMBL" id="JAHUTJ010017373">
    <property type="protein sequence ID" value="MED6270759.1"/>
    <property type="molecule type" value="Genomic_DNA"/>
</dbReference>
<proteinExistence type="predicted"/>
<dbReference type="Proteomes" id="UP001352852">
    <property type="component" value="Unassembled WGS sequence"/>
</dbReference>
<protein>
    <recommendedName>
        <fullName evidence="1">Calcium uniporter protein C-terminal domain-containing protein</fullName>
    </recommendedName>
</protein>
<reference evidence="2 3" key="1">
    <citation type="submission" date="2021-06" db="EMBL/GenBank/DDBJ databases">
        <authorList>
            <person name="Palmer J.M."/>
        </authorList>
    </citation>
    <scope>NUCLEOTIDE SEQUENCE [LARGE SCALE GENOMIC DNA]</scope>
    <source>
        <strain evidence="2 3">CL_MEX2019</strain>
        <tissue evidence="2">Muscle</tissue>
    </source>
</reference>
<comment type="caution">
    <text evidence="2">The sequence shown here is derived from an EMBL/GenBank/DDBJ whole genome shotgun (WGS) entry which is preliminary data.</text>
</comment>
<sequence>MKDMVYLLHSALSLPQQLPLKHSELLLNKEKLTQLPKPLENVRIQMAEEAESRATLLGCAGLAYLSLQRGFLGYLS</sequence>
<feature type="domain" description="Calcium uniporter protein C-terminal" evidence="1">
    <location>
        <begin position="1"/>
        <end position="75"/>
    </location>
</feature>
<name>A0ABU7DA33_9TELE</name>
<organism evidence="2 3">
    <name type="scientific">Characodon lateralis</name>
    <dbReference type="NCBI Taxonomy" id="208331"/>
    <lineage>
        <taxon>Eukaryota</taxon>
        <taxon>Metazoa</taxon>
        <taxon>Chordata</taxon>
        <taxon>Craniata</taxon>
        <taxon>Vertebrata</taxon>
        <taxon>Euteleostomi</taxon>
        <taxon>Actinopterygii</taxon>
        <taxon>Neopterygii</taxon>
        <taxon>Teleostei</taxon>
        <taxon>Neoteleostei</taxon>
        <taxon>Acanthomorphata</taxon>
        <taxon>Ovalentaria</taxon>
        <taxon>Atherinomorphae</taxon>
        <taxon>Cyprinodontiformes</taxon>
        <taxon>Goodeidae</taxon>
        <taxon>Characodon</taxon>
    </lineage>
</organism>
<evidence type="ECO:0000313" key="2">
    <source>
        <dbReference type="EMBL" id="MED6270759.1"/>
    </source>
</evidence>
<accession>A0ABU7DA33</accession>
<evidence type="ECO:0000313" key="3">
    <source>
        <dbReference type="Proteomes" id="UP001352852"/>
    </source>
</evidence>
<gene>
    <name evidence="2" type="ORF">CHARACLAT_013535</name>
</gene>